<name>A0ABV8P3D8_9BURK</name>
<evidence type="ECO:0000313" key="1">
    <source>
        <dbReference type="EMBL" id="MFC4202387.1"/>
    </source>
</evidence>
<proteinExistence type="predicted"/>
<dbReference type="InterPro" id="IPR045397">
    <property type="entry name" value="TumE-like"/>
</dbReference>
<dbReference type="EMBL" id="JBHSBV010000005">
    <property type="protein sequence ID" value="MFC4202387.1"/>
    <property type="molecule type" value="Genomic_DNA"/>
</dbReference>
<gene>
    <name evidence="1" type="ORF">ACFOY1_15635</name>
</gene>
<dbReference type="RefSeq" id="WP_217966122.1">
    <property type="nucleotide sequence ID" value="NZ_JAHTBN010000010.1"/>
</dbReference>
<dbReference type="Pfam" id="PF20126">
    <property type="entry name" value="TumE"/>
    <property type="match status" value="1"/>
</dbReference>
<sequence>MKATLLHRSRTIYKRGIIEAVVWQVPWPVPPSDHPYKYRLVYVIDGQRVVGYDNERGKGDHKHLRGVESSYEFKGPRQLMVDFMADVEGADYDK</sequence>
<accession>A0ABV8P3D8</accession>
<comment type="caution">
    <text evidence="1">The sequence shown here is derived from an EMBL/GenBank/DDBJ whole genome shotgun (WGS) entry which is preliminary data.</text>
</comment>
<protein>
    <submittedName>
        <fullName evidence="1">DUF6516 family protein</fullName>
    </submittedName>
</protein>
<evidence type="ECO:0000313" key="2">
    <source>
        <dbReference type="Proteomes" id="UP001595848"/>
    </source>
</evidence>
<reference evidence="2" key="1">
    <citation type="journal article" date="2019" name="Int. J. Syst. Evol. Microbiol.">
        <title>The Global Catalogue of Microorganisms (GCM) 10K type strain sequencing project: providing services to taxonomists for standard genome sequencing and annotation.</title>
        <authorList>
            <consortium name="The Broad Institute Genomics Platform"/>
            <consortium name="The Broad Institute Genome Sequencing Center for Infectious Disease"/>
            <person name="Wu L."/>
            <person name="Ma J."/>
        </authorList>
    </citation>
    <scope>NUCLEOTIDE SEQUENCE [LARGE SCALE GENOMIC DNA]</scope>
    <source>
        <strain evidence="2">LMG 24813</strain>
    </source>
</reference>
<keyword evidence="2" id="KW-1185">Reference proteome</keyword>
<organism evidence="1 2">
    <name type="scientific">Candidimonas humi</name>
    <dbReference type="NCBI Taxonomy" id="683355"/>
    <lineage>
        <taxon>Bacteria</taxon>
        <taxon>Pseudomonadati</taxon>
        <taxon>Pseudomonadota</taxon>
        <taxon>Betaproteobacteria</taxon>
        <taxon>Burkholderiales</taxon>
        <taxon>Alcaligenaceae</taxon>
        <taxon>Candidimonas</taxon>
    </lineage>
</organism>
<dbReference type="Proteomes" id="UP001595848">
    <property type="component" value="Unassembled WGS sequence"/>
</dbReference>